<name>A0A158L632_9BURK</name>
<comment type="caution">
    <text evidence="2">The sequence shown here is derived from an EMBL/GenBank/DDBJ whole genome shotgun (WGS) entry which is preliminary data.</text>
</comment>
<feature type="region of interest" description="Disordered" evidence="1">
    <location>
        <begin position="27"/>
        <end position="48"/>
    </location>
</feature>
<dbReference type="AlphaFoldDB" id="A0A158L632"/>
<proteinExistence type="predicted"/>
<evidence type="ECO:0000313" key="3">
    <source>
        <dbReference type="Proteomes" id="UP000054925"/>
    </source>
</evidence>
<protein>
    <submittedName>
        <fullName evidence="2">Uncharacterized protein</fullName>
    </submittedName>
</protein>
<evidence type="ECO:0000256" key="1">
    <source>
        <dbReference type="SAM" id="MobiDB-lite"/>
    </source>
</evidence>
<evidence type="ECO:0000313" key="2">
    <source>
        <dbReference type="EMBL" id="SAL88806.1"/>
    </source>
</evidence>
<dbReference type="Proteomes" id="UP000054925">
    <property type="component" value="Unassembled WGS sequence"/>
</dbReference>
<dbReference type="EMBL" id="FCOL02000585">
    <property type="protein sequence ID" value="SAL88806.1"/>
    <property type="molecule type" value="Genomic_DNA"/>
</dbReference>
<reference evidence="2" key="1">
    <citation type="submission" date="2016-01" db="EMBL/GenBank/DDBJ databases">
        <authorList>
            <person name="Peeters C."/>
        </authorList>
    </citation>
    <scope>NUCLEOTIDE SEQUENCE [LARGE SCALE GENOMIC DNA]</scope>
    <source>
        <strain evidence="2">LMG 22937</strain>
    </source>
</reference>
<organism evidence="2 3">
    <name type="scientific">Caballeronia terrestris</name>
    <dbReference type="NCBI Taxonomy" id="1226301"/>
    <lineage>
        <taxon>Bacteria</taxon>
        <taxon>Pseudomonadati</taxon>
        <taxon>Pseudomonadota</taxon>
        <taxon>Betaproteobacteria</taxon>
        <taxon>Burkholderiales</taxon>
        <taxon>Burkholderiaceae</taxon>
        <taxon>Caballeronia</taxon>
    </lineage>
</organism>
<sequence>MTAPHVPTAFSSTPAIDGFSIAASSACGTMPGESSDTAISNSNTIAKP</sequence>
<keyword evidence="3" id="KW-1185">Reference proteome</keyword>
<gene>
    <name evidence="2" type="ORF">AWB67_07664</name>
</gene>
<accession>A0A158L632</accession>